<evidence type="ECO:0000256" key="1">
    <source>
        <dbReference type="ARBA" id="ARBA00023015"/>
    </source>
</evidence>
<reference evidence="5" key="1">
    <citation type="journal article" date="2014" name="Front. Microbiol.">
        <title>High frequency of phylogenetically diverse reductive dehalogenase-homologous genes in deep subseafloor sedimentary metagenomes.</title>
        <authorList>
            <person name="Kawai M."/>
            <person name="Futagami T."/>
            <person name="Toyoda A."/>
            <person name="Takaki Y."/>
            <person name="Nishi S."/>
            <person name="Hori S."/>
            <person name="Arai W."/>
            <person name="Tsubouchi T."/>
            <person name="Morono Y."/>
            <person name="Uchiyama I."/>
            <person name="Ito T."/>
            <person name="Fujiyama A."/>
            <person name="Inagaki F."/>
            <person name="Takami H."/>
        </authorList>
    </citation>
    <scope>NUCLEOTIDE SEQUENCE</scope>
    <source>
        <strain evidence="5">Expedition CK06-06</strain>
    </source>
</reference>
<feature type="domain" description="HTH deoR-type" evidence="4">
    <location>
        <begin position="9"/>
        <end position="64"/>
    </location>
</feature>
<name>X1AYB7_9ZZZZ</name>
<proteinExistence type="predicted"/>
<dbReference type="InterPro" id="IPR018356">
    <property type="entry name" value="Tscrpt_reg_HTH_DeoR_CS"/>
</dbReference>
<dbReference type="GO" id="GO:0003677">
    <property type="term" value="F:DNA binding"/>
    <property type="evidence" value="ECO:0007669"/>
    <property type="project" value="UniProtKB-KW"/>
</dbReference>
<dbReference type="SMART" id="SM00420">
    <property type="entry name" value="HTH_DEOR"/>
    <property type="match status" value="1"/>
</dbReference>
<comment type="caution">
    <text evidence="5">The sequence shown here is derived from an EMBL/GenBank/DDBJ whole genome shotgun (WGS) entry which is preliminary data.</text>
</comment>
<dbReference type="SUPFAM" id="SSF46785">
    <property type="entry name" value="Winged helix' DNA-binding domain"/>
    <property type="match status" value="1"/>
</dbReference>
<dbReference type="InterPro" id="IPR050313">
    <property type="entry name" value="Carb_Metab_HTH_regulators"/>
</dbReference>
<dbReference type="InterPro" id="IPR036390">
    <property type="entry name" value="WH_DNA-bd_sf"/>
</dbReference>
<dbReference type="InterPro" id="IPR001034">
    <property type="entry name" value="DeoR_HTH"/>
</dbReference>
<gene>
    <name evidence="5" type="ORF">S01H4_32454</name>
</gene>
<dbReference type="PROSITE" id="PS51000">
    <property type="entry name" value="HTH_DEOR_2"/>
    <property type="match status" value="1"/>
</dbReference>
<dbReference type="PRINTS" id="PR00037">
    <property type="entry name" value="HTHLACR"/>
</dbReference>
<organism evidence="5">
    <name type="scientific">marine sediment metagenome</name>
    <dbReference type="NCBI Taxonomy" id="412755"/>
    <lineage>
        <taxon>unclassified sequences</taxon>
        <taxon>metagenomes</taxon>
        <taxon>ecological metagenomes</taxon>
    </lineage>
</organism>
<evidence type="ECO:0000259" key="4">
    <source>
        <dbReference type="PROSITE" id="PS51000"/>
    </source>
</evidence>
<keyword evidence="1" id="KW-0805">Transcription regulation</keyword>
<dbReference type="EMBL" id="BART01016964">
    <property type="protein sequence ID" value="GAG88219.1"/>
    <property type="molecule type" value="Genomic_DNA"/>
</dbReference>
<keyword evidence="3" id="KW-0804">Transcription</keyword>
<evidence type="ECO:0000256" key="2">
    <source>
        <dbReference type="ARBA" id="ARBA00023125"/>
    </source>
</evidence>
<feature type="non-terminal residue" evidence="5">
    <location>
        <position position="111"/>
    </location>
</feature>
<keyword evidence="2" id="KW-0238">DNA-binding</keyword>
<sequence length="111" mass="12571">MNKNNDGSLNERQKKIVQILELYGDISVKELATKFSVSTMTIRRDLKKFERTGILFRTYGGAQSSPGKRQLKYLSSEDINLNIEKKIAIAKFIVENLVQDGQNIFLDTGST</sequence>
<evidence type="ECO:0000256" key="3">
    <source>
        <dbReference type="ARBA" id="ARBA00023163"/>
    </source>
</evidence>
<dbReference type="AlphaFoldDB" id="X1AYB7"/>
<dbReference type="Gene3D" id="1.10.10.10">
    <property type="entry name" value="Winged helix-like DNA-binding domain superfamily/Winged helix DNA-binding domain"/>
    <property type="match status" value="1"/>
</dbReference>
<dbReference type="GO" id="GO:0003700">
    <property type="term" value="F:DNA-binding transcription factor activity"/>
    <property type="evidence" value="ECO:0007669"/>
    <property type="project" value="InterPro"/>
</dbReference>
<dbReference type="InterPro" id="IPR036388">
    <property type="entry name" value="WH-like_DNA-bd_sf"/>
</dbReference>
<protein>
    <recommendedName>
        <fullName evidence="4">HTH deoR-type domain-containing protein</fullName>
    </recommendedName>
</protein>
<accession>X1AYB7</accession>
<dbReference type="PROSITE" id="PS00894">
    <property type="entry name" value="HTH_DEOR_1"/>
    <property type="match status" value="1"/>
</dbReference>
<dbReference type="PANTHER" id="PTHR30363">
    <property type="entry name" value="HTH-TYPE TRANSCRIPTIONAL REGULATOR SRLR-RELATED"/>
    <property type="match status" value="1"/>
</dbReference>
<dbReference type="Pfam" id="PF08220">
    <property type="entry name" value="HTH_DeoR"/>
    <property type="match status" value="1"/>
</dbReference>
<evidence type="ECO:0000313" key="5">
    <source>
        <dbReference type="EMBL" id="GAG88219.1"/>
    </source>
</evidence>
<dbReference type="PANTHER" id="PTHR30363:SF44">
    <property type="entry name" value="AGA OPERON TRANSCRIPTIONAL REPRESSOR-RELATED"/>
    <property type="match status" value="1"/>
</dbReference>